<sequence length="426" mass="48561">MLLITLLSAVIIYDSSAVENVDVDLTVDRTGWKDPLDPFSPYQKYEHDIDKLMNCEEQLELCRRDKSNVEDPLTKTTIGHVSGRDDPTLKLIIRNMLSRLHVDINEVTYVDRLASVYLNANDVETVRRYLNSEGESISLREQVRVILEQFIVQQDLYSEPSFPIRLGTAISPYLPLLNLCLLVPAVIILLSSRHSSQSLFFMVFSTAFLISLFIVYNRKYQENVAARIARSKMAIADHCKPKGLLSEALNILGGFVFIKGKSECLQYHEDLFIDPLYEISPLDVVCDVLSNFIFTPLGVFGRHFNLFFNEFYRDSPIPLVFVKTVLFIFLTISILFWACGYRLRTIFATLEPANVTYSLRGRSASPFARPTAVEDCKERRIETTVRKGALPELPNSLSCRSRPVVRRDSEQSPVQKRTQSVGRILS</sequence>
<dbReference type="InterPro" id="IPR009231">
    <property type="entry name" value="Chloride_chnl_CLIC-like"/>
</dbReference>
<dbReference type="GO" id="GO:0016020">
    <property type="term" value="C:membrane"/>
    <property type="evidence" value="ECO:0007669"/>
    <property type="project" value="UniProtKB-SubCell"/>
</dbReference>
<comment type="subcellular location">
    <subcellularLocation>
        <location evidence="1">Membrane</location>
        <topology evidence="1">Multi-pass membrane protein</topology>
    </subcellularLocation>
</comment>
<dbReference type="GO" id="GO:0005783">
    <property type="term" value="C:endoplasmic reticulum"/>
    <property type="evidence" value="ECO:0007669"/>
    <property type="project" value="TreeGrafter"/>
</dbReference>
<evidence type="ECO:0000256" key="7">
    <source>
        <dbReference type="SAM" id="MobiDB-lite"/>
    </source>
</evidence>
<evidence type="ECO:0000256" key="4">
    <source>
        <dbReference type="ARBA" id="ARBA00022692"/>
    </source>
</evidence>
<feature type="region of interest" description="Disordered" evidence="7">
    <location>
        <begin position="399"/>
        <end position="426"/>
    </location>
</feature>
<evidence type="ECO:0000256" key="6">
    <source>
        <dbReference type="ARBA" id="ARBA00023136"/>
    </source>
</evidence>
<keyword evidence="6 8" id="KW-0472">Membrane</keyword>
<accession>A0A914ZCJ7</accession>
<feature type="transmembrane region" description="Helical" evidence="8">
    <location>
        <begin position="173"/>
        <end position="191"/>
    </location>
</feature>
<evidence type="ECO:0000313" key="10">
    <source>
        <dbReference type="Proteomes" id="UP000887569"/>
    </source>
</evidence>
<dbReference type="WBParaSite" id="PgB01_g130_t01">
    <property type="protein sequence ID" value="PgB01_g130_t01"/>
    <property type="gene ID" value="PgB01_g130"/>
</dbReference>
<dbReference type="Proteomes" id="UP000887569">
    <property type="component" value="Unplaced"/>
</dbReference>
<feature type="chain" id="PRO_5037587068" description="Chloride channel CLIC-like protein 1" evidence="9">
    <location>
        <begin position="18"/>
        <end position="426"/>
    </location>
</feature>
<feature type="signal peptide" evidence="9">
    <location>
        <begin position="1"/>
        <end position="17"/>
    </location>
</feature>
<dbReference type="PANTHER" id="PTHR34093">
    <property type="entry name" value="CHLORIDE CHANNEL CLIC-LIKE PROTEIN 1"/>
    <property type="match status" value="1"/>
</dbReference>
<organism evidence="10 11">
    <name type="scientific">Parascaris univalens</name>
    <name type="common">Nematode worm</name>
    <dbReference type="NCBI Taxonomy" id="6257"/>
    <lineage>
        <taxon>Eukaryota</taxon>
        <taxon>Metazoa</taxon>
        <taxon>Ecdysozoa</taxon>
        <taxon>Nematoda</taxon>
        <taxon>Chromadorea</taxon>
        <taxon>Rhabditida</taxon>
        <taxon>Spirurina</taxon>
        <taxon>Ascaridomorpha</taxon>
        <taxon>Ascaridoidea</taxon>
        <taxon>Ascarididae</taxon>
        <taxon>Parascaris</taxon>
    </lineage>
</organism>
<evidence type="ECO:0000256" key="2">
    <source>
        <dbReference type="ARBA" id="ARBA00005944"/>
    </source>
</evidence>
<keyword evidence="5 8" id="KW-1133">Transmembrane helix</keyword>
<keyword evidence="4 8" id="KW-0812">Transmembrane</keyword>
<evidence type="ECO:0000256" key="3">
    <source>
        <dbReference type="ARBA" id="ARBA00015571"/>
    </source>
</evidence>
<name>A0A914ZCJ7_PARUN</name>
<evidence type="ECO:0000256" key="1">
    <source>
        <dbReference type="ARBA" id="ARBA00004141"/>
    </source>
</evidence>
<dbReference type="AlphaFoldDB" id="A0A914ZCJ7"/>
<dbReference type="PANTHER" id="PTHR34093:SF1">
    <property type="entry name" value="CHLORIDE CHANNEL CLIC-LIKE PROTEIN 1"/>
    <property type="match status" value="1"/>
</dbReference>
<protein>
    <recommendedName>
        <fullName evidence="3">Chloride channel CLIC-like protein 1</fullName>
    </recommendedName>
</protein>
<reference evidence="11" key="1">
    <citation type="submission" date="2022-11" db="UniProtKB">
        <authorList>
            <consortium name="WormBaseParasite"/>
        </authorList>
    </citation>
    <scope>IDENTIFICATION</scope>
</reference>
<dbReference type="GO" id="GO:0005254">
    <property type="term" value="F:chloride channel activity"/>
    <property type="evidence" value="ECO:0007669"/>
    <property type="project" value="TreeGrafter"/>
</dbReference>
<feature type="transmembrane region" description="Helical" evidence="8">
    <location>
        <begin position="317"/>
        <end position="338"/>
    </location>
</feature>
<proteinExistence type="inferred from homology"/>
<evidence type="ECO:0000256" key="8">
    <source>
        <dbReference type="SAM" id="Phobius"/>
    </source>
</evidence>
<evidence type="ECO:0000256" key="5">
    <source>
        <dbReference type="ARBA" id="ARBA00022989"/>
    </source>
</evidence>
<feature type="compositionally biased region" description="Polar residues" evidence="7">
    <location>
        <begin position="411"/>
        <end position="426"/>
    </location>
</feature>
<keyword evidence="9" id="KW-0732">Signal</keyword>
<evidence type="ECO:0000256" key="9">
    <source>
        <dbReference type="SAM" id="SignalP"/>
    </source>
</evidence>
<evidence type="ECO:0000313" key="11">
    <source>
        <dbReference type="WBParaSite" id="PgB01_g130_t01"/>
    </source>
</evidence>
<feature type="transmembrane region" description="Helical" evidence="8">
    <location>
        <begin position="198"/>
        <end position="216"/>
    </location>
</feature>
<comment type="similarity">
    <text evidence="2">Belongs to the chloride channel MCLC family.</text>
</comment>
<keyword evidence="10" id="KW-1185">Reference proteome</keyword>